<dbReference type="SMART" id="SM00487">
    <property type="entry name" value="DEXDc"/>
    <property type="match status" value="1"/>
</dbReference>
<feature type="domain" description="Helicase ATP-binding" evidence="1">
    <location>
        <begin position="306"/>
        <end position="508"/>
    </location>
</feature>
<gene>
    <name evidence="2" type="ORF">VB248_13270</name>
</gene>
<dbReference type="InterPro" id="IPR027417">
    <property type="entry name" value="P-loop_NTPase"/>
</dbReference>
<dbReference type="InterPro" id="IPR007409">
    <property type="entry name" value="Restrct_endonuc_type1_HsdR_N"/>
</dbReference>
<dbReference type="Proteomes" id="UP001302949">
    <property type="component" value="Unassembled WGS sequence"/>
</dbReference>
<dbReference type="Pfam" id="PF04313">
    <property type="entry name" value="HSDR_N"/>
    <property type="match status" value="1"/>
</dbReference>
<keyword evidence="2" id="KW-0540">Nuclease</keyword>
<dbReference type="PANTHER" id="PTHR42927:SF1">
    <property type="entry name" value="HELICASE SUPERFAMILY 1 AND 2 DOMAIN-CONTAINING PROTEIN"/>
    <property type="match status" value="1"/>
</dbReference>
<dbReference type="Gene3D" id="3.40.50.300">
    <property type="entry name" value="P-loop containing nucleotide triphosphate hydrolases"/>
    <property type="match status" value="3"/>
</dbReference>
<dbReference type="GO" id="GO:0004519">
    <property type="term" value="F:endonuclease activity"/>
    <property type="evidence" value="ECO:0007669"/>
    <property type="project" value="UniProtKB-KW"/>
</dbReference>
<keyword evidence="3" id="KW-1185">Reference proteome</keyword>
<evidence type="ECO:0000313" key="3">
    <source>
        <dbReference type="Proteomes" id="UP001302949"/>
    </source>
</evidence>
<sequence>MLYTDTTEKGLEAHIAQYLVEENKYLLRDNKAYNNVLCLDTDLLFQFLETTQAKAIDKIKKHHKEQWQKVVVSLINKKITDQTLAKNMPLGGLINLLRKGITEGFTNTKLHLFYDKPVSTYNTEANTLYQTNLFSVMRQVYYSPNDKKSLDMMIFINGIPVISFELKNELTKQNVHHAIKQYKNDRDPKEELFRLGRLMVNFAVDTEEVWMCTQLKKDKTYFLPFNQGHNNGAGNPPKEGIKTDYLWKEVLTKNNLTDIIQNFCQLIVEDKESLDDKGKIVISKERKLIFPRYHQLMAVRSLLADAQEKGSGQKYLIQHSAGSGKSNSIAWLAHQLVGLHDKIGKNNIFDTVIVVTDRRVLDAQIRENIKQFQQVDKVVEAITEGSKQLKGALEEGKKLIITTIQKFPHVVAEIGELPSVNFAVIIDEAHSSLSGQMARKLNEALSKPNDDDEIETEDHDTVTGEDLITDLIKSRKLLPNASYFAFTATPKNKTLELFGVPFEEGDKTKYRAFHLYSMKQAIEERFIMDVLQNYTTYQSYYALLKKVEDDPEYDKTKAQKKLKAYVESHEHAIKKKTILMVEHFMENVIRKKRMGGLAKAMLVTSSRANAVKYKKAFDDYLLKINSPFKAVVAFSGEIDGQTEASLNGFASNAIPSEFKKNEYRFLLVANKFQTGFDQPLLHTMYVDKKLGGVNAVQTLSRLNRSHPLKHDTFVLDFANSAEEIENAFKPYYESTVLGEGTDPNKLFDLQDVLDNYQVYTQEQVYEFSEMILTNGAIDQLHAILDRSSYLFKNDLDEEQQIDFRAKVKTYVRLYIFLSQIVPFENPYLERLYIFLNHLQNKLGGEIIPDFAQGILDNIDMDSYRLQLEATTNIAMEQGDDLKPIPTDMRGGKNQPEIDRLSNILQSFNDRFGTKFEDADKVRKMVESIAYDVARNEDLANSLKYSDEQNARITSDSVGQKELLKHVMTNFDFYKLITDNKEAKEDFNSMLFGMVKEIFNQGLNNLRP</sequence>
<keyword evidence="2" id="KW-0255">Endonuclease</keyword>
<proteinExistence type="predicted"/>
<name>A0ABU5QB90_9BACT</name>
<evidence type="ECO:0000313" key="2">
    <source>
        <dbReference type="EMBL" id="MEA5140115.1"/>
    </source>
</evidence>
<comment type="caution">
    <text evidence="2">The sequence shown here is derived from an EMBL/GenBank/DDBJ whole genome shotgun (WGS) entry which is preliminary data.</text>
</comment>
<keyword evidence="2" id="KW-0378">Hydrolase</keyword>
<dbReference type="RefSeq" id="WP_323297273.1">
    <property type="nucleotide sequence ID" value="NZ_JAYFUM010000015.1"/>
</dbReference>
<evidence type="ECO:0000259" key="1">
    <source>
        <dbReference type="PROSITE" id="PS51192"/>
    </source>
</evidence>
<dbReference type="PROSITE" id="PS51192">
    <property type="entry name" value="HELICASE_ATP_BIND_1"/>
    <property type="match status" value="1"/>
</dbReference>
<dbReference type="PANTHER" id="PTHR42927">
    <property type="entry name" value="HELICASE SUPERFAMILY 1 AND 2 DOMAIN-CONTAINING PROTEIN"/>
    <property type="match status" value="1"/>
</dbReference>
<accession>A0ABU5QB90</accession>
<protein>
    <submittedName>
        <fullName evidence="2">Type I restriction endonuclease</fullName>
    </submittedName>
</protein>
<organism evidence="2 3">
    <name type="scientific">Arcicella rigui</name>
    <dbReference type="NCBI Taxonomy" id="797020"/>
    <lineage>
        <taxon>Bacteria</taxon>
        <taxon>Pseudomonadati</taxon>
        <taxon>Bacteroidota</taxon>
        <taxon>Cytophagia</taxon>
        <taxon>Cytophagales</taxon>
        <taxon>Flectobacillaceae</taxon>
        <taxon>Arcicella</taxon>
    </lineage>
</organism>
<dbReference type="InterPro" id="IPR014001">
    <property type="entry name" value="Helicase_ATP-bd"/>
</dbReference>
<dbReference type="EMBL" id="JAYFUM010000015">
    <property type="protein sequence ID" value="MEA5140115.1"/>
    <property type="molecule type" value="Genomic_DNA"/>
</dbReference>
<dbReference type="Gene3D" id="3.90.1570.50">
    <property type="match status" value="1"/>
</dbReference>
<dbReference type="SUPFAM" id="SSF52540">
    <property type="entry name" value="P-loop containing nucleoside triphosphate hydrolases"/>
    <property type="match status" value="1"/>
</dbReference>
<dbReference type="InterPro" id="IPR055180">
    <property type="entry name" value="HsdR_RecA-like_helicase_dom_2"/>
</dbReference>
<dbReference type="InterPro" id="IPR040980">
    <property type="entry name" value="SWI2_SNF2"/>
</dbReference>
<dbReference type="Pfam" id="PF22679">
    <property type="entry name" value="T1R_D3-like"/>
    <property type="match status" value="1"/>
</dbReference>
<reference evidence="2 3" key="1">
    <citation type="submission" date="2023-12" db="EMBL/GenBank/DDBJ databases">
        <title>Novel species of the genus Arcicella isolated from rivers.</title>
        <authorList>
            <person name="Lu H."/>
        </authorList>
    </citation>
    <scope>NUCLEOTIDE SEQUENCE [LARGE SCALE GENOMIC DNA]</scope>
    <source>
        <strain evidence="2 3">KCTC 23307</strain>
    </source>
</reference>
<dbReference type="Pfam" id="PF18766">
    <property type="entry name" value="SWI2_SNF2"/>
    <property type="match status" value="1"/>
</dbReference>